<keyword evidence="3 7" id="KW-0812">Transmembrane</keyword>
<dbReference type="GO" id="GO:0016020">
    <property type="term" value="C:membrane"/>
    <property type="evidence" value="ECO:0007669"/>
    <property type="project" value="UniProtKB-SubCell"/>
</dbReference>
<evidence type="ECO:0000256" key="5">
    <source>
        <dbReference type="ARBA" id="ARBA00023136"/>
    </source>
</evidence>
<dbReference type="EMBL" id="JAOTOJ010000011">
    <property type="protein sequence ID" value="KAK9394600.1"/>
    <property type="molecule type" value="Genomic_DNA"/>
</dbReference>
<name>A0AAW1AYN4_CROAD</name>
<feature type="compositionally biased region" description="Acidic residues" evidence="6">
    <location>
        <begin position="194"/>
        <end position="221"/>
    </location>
</feature>
<comment type="subcellular location">
    <subcellularLocation>
        <location evidence="1">Membrane</location>
        <topology evidence="1">Multi-pass membrane protein</topology>
    </subcellularLocation>
</comment>
<evidence type="ECO:0000256" key="6">
    <source>
        <dbReference type="SAM" id="MobiDB-lite"/>
    </source>
</evidence>
<reference evidence="8 9" key="1">
    <citation type="journal article" date="2024" name="Proc. Natl. Acad. Sci. U.S.A.">
        <title>The genetic regulatory architecture and epigenomic basis for age-related changes in rattlesnake venom.</title>
        <authorList>
            <person name="Hogan M.P."/>
            <person name="Holding M.L."/>
            <person name="Nystrom G.S."/>
            <person name="Colston T.J."/>
            <person name="Bartlett D.A."/>
            <person name="Mason A.J."/>
            <person name="Ellsworth S.A."/>
            <person name="Rautsaw R.M."/>
            <person name="Lawrence K.C."/>
            <person name="Strickland J.L."/>
            <person name="He B."/>
            <person name="Fraser P."/>
            <person name="Margres M.J."/>
            <person name="Gilbert D.M."/>
            <person name="Gibbs H.L."/>
            <person name="Parkinson C.L."/>
            <person name="Rokyta D.R."/>
        </authorList>
    </citation>
    <scope>NUCLEOTIDE SEQUENCE [LARGE SCALE GENOMIC DNA]</scope>
    <source>
        <strain evidence="8">DRR0105</strain>
    </source>
</reference>
<feature type="transmembrane region" description="Helical" evidence="7">
    <location>
        <begin position="63"/>
        <end position="82"/>
    </location>
</feature>
<dbReference type="PANTHER" id="PTHR23320:SF128">
    <property type="entry name" value="MEMBRANE-SPANNING 4-DOMAINS SUBFAMILY A MEMBER 4A"/>
    <property type="match status" value="1"/>
</dbReference>
<feature type="region of interest" description="Disordered" evidence="6">
    <location>
        <begin position="186"/>
        <end position="262"/>
    </location>
</feature>
<feature type="compositionally biased region" description="Basic residues" evidence="6">
    <location>
        <begin position="253"/>
        <end position="262"/>
    </location>
</feature>
<sequence>MHAPLVPGSLPSTTQTDLPVPLKKFYQGEPLALGITQIFIGMIFGILLDIMNDYFIIYSVIKIAYWSGILYIISGSLAVAAARNLKIPLVQGALAMNVISAVSAGIGIIFLSFNITISFSYHFMFLCREFEHNYEEKCYESLHIIQGILAVLLIFTILEFCITISVASFGCKMLCRNALTETVRFQRKKGKGGEEEEEEKEEKEEEEKEKEKEEEEEEEEKEKEKEKKKKKKKKKEEEEEEEEEEATVASRTWRWRKRNSRQ</sequence>
<dbReference type="PANTHER" id="PTHR23320">
    <property type="entry name" value="MEMBRANE-SPANNING 4-DOMAINS SUBFAMILY A MS4A -RELATED"/>
    <property type="match status" value="1"/>
</dbReference>
<gene>
    <name evidence="8" type="ORF">NXF25_015128</name>
</gene>
<evidence type="ECO:0000256" key="1">
    <source>
        <dbReference type="ARBA" id="ARBA00004141"/>
    </source>
</evidence>
<proteinExistence type="inferred from homology"/>
<dbReference type="InterPro" id="IPR030417">
    <property type="entry name" value="MS4A"/>
</dbReference>
<dbReference type="Pfam" id="PF04103">
    <property type="entry name" value="CD20"/>
    <property type="match status" value="1"/>
</dbReference>
<evidence type="ECO:0000256" key="7">
    <source>
        <dbReference type="SAM" id="Phobius"/>
    </source>
</evidence>
<evidence type="ECO:0000313" key="9">
    <source>
        <dbReference type="Proteomes" id="UP001474421"/>
    </source>
</evidence>
<evidence type="ECO:0000256" key="4">
    <source>
        <dbReference type="ARBA" id="ARBA00022989"/>
    </source>
</evidence>
<comment type="caution">
    <text evidence="8">The sequence shown here is derived from an EMBL/GenBank/DDBJ whole genome shotgun (WGS) entry which is preliminary data.</text>
</comment>
<keyword evidence="5 7" id="KW-0472">Membrane</keyword>
<keyword evidence="4 7" id="KW-1133">Transmembrane helix</keyword>
<feature type="transmembrane region" description="Helical" evidence="7">
    <location>
        <begin position="144"/>
        <end position="167"/>
    </location>
</feature>
<organism evidence="8 9">
    <name type="scientific">Crotalus adamanteus</name>
    <name type="common">Eastern diamondback rattlesnake</name>
    <dbReference type="NCBI Taxonomy" id="8729"/>
    <lineage>
        <taxon>Eukaryota</taxon>
        <taxon>Metazoa</taxon>
        <taxon>Chordata</taxon>
        <taxon>Craniata</taxon>
        <taxon>Vertebrata</taxon>
        <taxon>Euteleostomi</taxon>
        <taxon>Lepidosauria</taxon>
        <taxon>Squamata</taxon>
        <taxon>Bifurcata</taxon>
        <taxon>Unidentata</taxon>
        <taxon>Episquamata</taxon>
        <taxon>Toxicofera</taxon>
        <taxon>Serpentes</taxon>
        <taxon>Colubroidea</taxon>
        <taxon>Viperidae</taxon>
        <taxon>Crotalinae</taxon>
        <taxon>Crotalus</taxon>
    </lineage>
</organism>
<evidence type="ECO:0000256" key="2">
    <source>
        <dbReference type="ARBA" id="ARBA00009565"/>
    </source>
</evidence>
<evidence type="ECO:0000313" key="8">
    <source>
        <dbReference type="EMBL" id="KAK9394600.1"/>
    </source>
</evidence>
<feature type="compositionally biased region" description="Acidic residues" evidence="6">
    <location>
        <begin position="237"/>
        <end position="246"/>
    </location>
</feature>
<feature type="transmembrane region" description="Helical" evidence="7">
    <location>
        <begin position="94"/>
        <end position="124"/>
    </location>
</feature>
<protein>
    <submittedName>
        <fullName evidence="8">MS4A4A: Membrane-spanning 4-domains subfamily A member 4A</fullName>
    </submittedName>
</protein>
<evidence type="ECO:0000256" key="3">
    <source>
        <dbReference type="ARBA" id="ARBA00022692"/>
    </source>
</evidence>
<accession>A0AAW1AYN4</accession>
<feature type="transmembrane region" description="Helical" evidence="7">
    <location>
        <begin position="31"/>
        <end position="51"/>
    </location>
</feature>
<comment type="similarity">
    <text evidence="2">Belongs to the MS4A family.</text>
</comment>
<dbReference type="AlphaFoldDB" id="A0AAW1AYN4"/>
<keyword evidence="9" id="KW-1185">Reference proteome</keyword>
<dbReference type="InterPro" id="IPR007237">
    <property type="entry name" value="CD20-like"/>
</dbReference>
<dbReference type="Proteomes" id="UP001474421">
    <property type="component" value="Unassembled WGS sequence"/>
</dbReference>